<accession>A0A5C4RX76</accession>
<feature type="domain" description="EAL" evidence="8">
    <location>
        <begin position="504"/>
        <end position="758"/>
    </location>
</feature>
<dbReference type="InterPro" id="IPR000014">
    <property type="entry name" value="PAS"/>
</dbReference>
<dbReference type="InterPro" id="IPR013655">
    <property type="entry name" value="PAS_fold_3"/>
</dbReference>
<dbReference type="Gene3D" id="3.20.20.450">
    <property type="entry name" value="EAL domain"/>
    <property type="match status" value="1"/>
</dbReference>
<dbReference type="PANTHER" id="PTHR44757:SF2">
    <property type="entry name" value="BIOFILM ARCHITECTURE MAINTENANCE PROTEIN MBAA"/>
    <property type="match status" value="1"/>
</dbReference>
<dbReference type="EMBL" id="SMDR01000001">
    <property type="protein sequence ID" value="TNJ35572.1"/>
    <property type="molecule type" value="Genomic_DNA"/>
</dbReference>
<feature type="domain" description="PAS" evidence="6">
    <location>
        <begin position="201"/>
        <end position="274"/>
    </location>
</feature>
<comment type="cofactor">
    <cofactor evidence="1">
        <name>Mg(2+)</name>
        <dbReference type="ChEBI" id="CHEBI:18420"/>
    </cofactor>
</comment>
<dbReference type="InterPro" id="IPR029787">
    <property type="entry name" value="Nucleotide_cyclase"/>
</dbReference>
<dbReference type="InterPro" id="IPR001610">
    <property type="entry name" value="PAC"/>
</dbReference>
<dbReference type="Gene3D" id="3.30.70.270">
    <property type="match status" value="1"/>
</dbReference>
<dbReference type="InterPro" id="IPR043128">
    <property type="entry name" value="Rev_trsase/Diguanyl_cyclase"/>
</dbReference>
<keyword evidence="5" id="KW-0472">Membrane</keyword>
<evidence type="ECO:0000259" key="6">
    <source>
        <dbReference type="PROSITE" id="PS50112"/>
    </source>
</evidence>
<evidence type="ECO:0000259" key="9">
    <source>
        <dbReference type="PROSITE" id="PS50887"/>
    </source>
</evidence>
<dbReference type="GO" id="GO:0071111">
    <property type="term" value="F:cyclic-guanylate-specific phosphodiesterase activity"/>
    <property type="evidence" value="ECO:0007669"/>
    <property type="project" value="UniProtKB-EC"/>
</dbReference>
<feature type="domain" description="PAC" evidence="7">
    <location>
        <begin position="277"/>
        <end position="329"/>
    </location>
</feature>
<dbReference type="NCBIfam" id="TIGR00254">
    <property type="entry name" value="GGDEF"/>
    <property type="match status" value="1"/>
</dbReference>
<evidence type="ECO:0000313" key="11">
    <source>
        <dbReference type="Proteomes" id="UP000305760"/>
    </source>
</evidence>
<dbReference type="PROSITE" id="PS50113">
    <property type="entry name" value="PAC"/>
    <property type="match status" value="2"/>
</dbReference>
<feature type="domain" description="GGDEF" evidence="9">
    <location>
        <begin position="361"/>
        <end position="495"/>
    </location>
</feature>
<dbReference type="NCBIfam" id="TIGR00229">
    <property type="entry name" value="sensory_box"/>
    <property type="match status" value="2"/>
</dbReference>
<dbReference type="InterPro" id="IPR000700">
    <property type="entry name" value="PAS-assoc_C"/>
</dbReference>
<keyword evidence="3" id="KW-0973">c-di-GMP</keyword>
<keyword evidence="11" id="KW-1185">Reference proteome</keyword>
<dbReference type="InterPro" id="IPR000160">
    <property type="entry name" value="GGDEF_dom"/>
</dbReference>
<dbReference type="FunFam" id="3.30.70.270:FF:000001">
    <property type="entry name" value="Diguanylate cyclase domain protein"/>
    <property type="match status" value="1"/>
</dbReference>
<dbReference type="SMART" id="SM00086">
    <property type="entry name" value="PAC"/>
    <property type="match status" value="2"/>
</dbReference>
<comment type="catalytic activity">
    <reaction evidence="4">
        <text>3',3'-c-di-GMP + H2O = 5'-phosphoguanylyl(3'-&gt;5')guanosine + H(+)</text>
        <dbReference type="Rhea" id="RHEA:24902"/>
        <dbReference type="ChEBI" id="CHEBI:15377"/>
        <dbReference type="ChEBI" id="CHEBI:15378"/>
        <dbReference type="ChEBI" id="CHEBI:58754"/>
        <dbReference type="ChEBI" id="CHEBI:58805"/>
        <dbReference type="EC" id="3.1.4.52"/>
    </reaction>
    <physiologicalReaction direction="left-to-right" evidence="4">
        <dbReference type="Rhea" id="RHEA:24903"/>
    </physiologicalReaction>
</comment>
<dbReference type="EC" id="3.1.4.52" evidence="2"/>
<dbReference type="SUPFAM" id="SSF55785">
    <property type="entry name" value="PYP-like sensor domain (PAS domain)"/>
    <property type="match status" value="2"/>
</dbReference>
<dbReference type="Pfam" id="PF08447">
    <property type="entry name" value="PAS_3"/>
    <property type="match status" value="1"/>
</dbReference>
<dbReference type="PROSITE" id="PS50887">
    <property type="entry name" value="GGDEF"/>
    <property type="match status" value="1"/>
</dbReference>
<keyword evidence="5" id="KW-1133">Transmembrane helix</keyword>
<dbReference type="SUPFAM" id="SSF141868">
    <property type="entry name" value="EAL domain-like"/>
    <property type="match status" value="1"/>
</dbReference>
<dbReference type="SUPFAM" id="SSF55073">
    <property type="entry name" value="Nucleotide cyclase"/>
    <property type="match status" value="1"/>
</dbReference>
<evidence type="ECO:0000256" key="5">
    <source>
        <dbReference type="SAM" id="Phobius"/>
    </source>
</evidence>
<evidence type="ECO:0000256" key="2">
    <source>
        <dbReference type="ARBA" id="ARBA00012282"/>
    </source>
</evidence>
<organism evidence="10 11">
    <name type="scientific">Arenimonas terrae</name>
    <dbReference type="NCBI Taxonomy" id="2546226"/>
    <lineage>
        <taxon>Bacteria</taxon>
        <taxon>Pseudomonadati</taxon>
        <taxon>Pseudomonadota</taxon>
        <taxon>Gammaproteobacteria</taxon>
        <taxon>Lysobacterales</taxon>
        <taxon>Lysobacteraceae</taxon>
        <taxon>Arenimonas</taxon>
    </lineage>
</organism>
<dbReference type="CDD" id="cd01948">
    <property type="entry name" value="EAL"/>
    <property type="match status" value="1"/>
</dbReference>
<name>A0A5C4RX76_9GAMM</name>
<dbReference type="PANTHER" id="PTHR44757">
    <property type="entry name" value="DIGUANYLATE CYCLASE DGCP"/>
    <property type="match status" value="1"/>
</dbReference>
<dbReference type="InterPro" id="IPR035919">
    <property type="entry name" value="EAL_sf"/>
</dbReference>
<evidence type="ECO:0000256" key="3">
    <source>
        <dbReference type="ARBA" id="ARBA00022636"/>
    </source>
</evidence>
<dbReference type="SMART" id="SM00091">
    <property type="entry name" value="PAS"/>
    <property type="match status" value="1"/>
</dbReference>
<comment type="caution">
    <text evidence="10">The sequence shown here is derived from an EMBL/GenBank/DDBJ whole genome shotgun (WGS) entry which is preliminary data.</text>
</comment>
<dbReference type="Proteomes" id="UP000305760">
    <property type="component" value="Unassembled WGS sequence"/>
</dbReference>
<dbReference type="AlphaFoldDB" id="A0A5C4RX76"/>
<reference evidence="10 11" key="1">
    <citation type="submission" date="2019-03" db="EMBL/GenBank/DDBJ databases">
        <title>Arenimonas daejeonensis sp. nov., isolated from compost.</title>
        <authorList>
            <person name="Jeon C.O."/>
        </authorList>
    </citation>
    <scope>NUCLEOTIDE SEQUENCE [LARGE SCALE GENOMIC DNA]</scope>
    <source>
        <strain evidence="10 11">R29</strain>
    </source>
</reference>
<gene>
    <name evidence="10" type="ORF">E1B00_07430</name>
</gene>
<evidence type="ECO:0000259" key="7">
    <source>
        <dbReference type="PROSITE" id="PS50113"/>
    </source>
</evidence>
<dbReference type="FunFam" id="3.20.20.450:FF:000001">
    <property type="entry name" value="Cyclic di-GMP phosphodiesterase yahA"/>
    <property type="match status" value="1"/>
</dbReference>
<dbReference type="Pfam" id="PF00563">
    <property type="entry name" value="EAL"/>
    <property type="match status" value="1"/>
</dbReference>
<protein>
    <recommendedName>
        <fullName evidence="2">cyclic-guanylate-specific phosphodiesterase</fullName>
        <ecNumber evidence="2">3.1.4.52</ecNumber>
    </recommendedName>
</protein>
<dbReference type="CDD" id="cd01949">
    <property type="entry name" value="GGDEF"/>
    <property type="match status" value="1"/>
</dbReference>
<evidence type="ECO:0000259" key="8">
    <source>
        <dbReference type="PROSITE" id="PS50883"/>
    </source>
</evidence>
<dbReference type="InterPro" id="IPR001633">
    <property type="entry name" value="EAL_dom"/>
</dbReference>
<keyword evidence="5" id="KW-0812">Transmembrane</keyword>
<dbReference type="SMART" id="SM00267">
    <property type="entry name" value="GGDEF"/>
    <property type="match status" value="1"/>
</dbReference>
<dbReference type="GO" id="GO:0071732">
    <property type="term" value="P:cellular response to nitric oxide"/>
    <property type="evidence" value="ECO:0007669"/>
    <property type="project" value="UniProtKB-ARBA"/>
</dbReference>
<evidence type="ECO:0000313" key="10">
    <source>
        <dbReference type="EMBL" id="TNJ35572.1"/>
    </source>
</evidence>
<dbReference type="PROSITE" id="PS51257">
    <property type="entry name" value="PROKAR_LIPOPROTEIN"/>
    <property type="match status" value="1"/>
</dbReference>
<sequence>MRQWRNRGMGPAAVVGACIASVLAAPAGAAVGPVSAPGASWLLQAVLFGIALFLSWLLWRVWSHRRRQEKSLLGEIREREERLNLALWGSGDEFWDWNIRDNSLYRLGANQLLGQGSREELSTDDWRTHSIHPEDLPRVQKLLQEHIVGHTDVFESEHRIRNARGEWVWVRSRGKVVERDAAGSPLRMAGTARDITVIRRAERERRVALEVLRSMSEAVAVIDLDFRFISVNPAFSRITGYSEEEVIGQNSRLLDSSQHSAEFYRRVRDVLERTGHWAGEMWQRRKDGEEFLGWIEMSEVRDAMGLRSHFVAVVNDITDKKRAEQELRYLANYDTLTGLPNRALLSERLGRAIVRARRQETRVAVLFLDLDRFKDINDSLGHAAGDRLLKAAATRLQATVGASDTVARLGGDEFTVVLEDVESIPAVERMAREILTAFSMPLEVDERHDVSITPSLGISLYPDHALVPTDLLKFADTAMYQAKAEGRNTYQIYNETMDAESRRRATVLASLRKALDRGEFRLVYQPRMALADGRITGVESLLRWHSAELGEIPPTVFIPLAEESGLILQIGDWVLSEALQTLKRWRSHGLNEISIGVNVSVLQLLRGNLPEQLRNLIHELGVPANRIELEVTESMVMQNAEQTTTVLNELRKLGVTLAIDDFGTGYSSLVYLKRLPIDTLKIDKEFIGDLTRDPDDEAITATVITMGHSLGLNVIAEGVESEQQLSYLREQGCDEIQGFWLSPPLDAHRCLAFIRSWQPATVAAIPAPY</sequence>
<dbReference type="Gene3D" id="3.30.450.20">
    <property type="entry name" value="PAS domain"/>
    <property type="match status" value="2"/>
</dbReference>
<dbReference type="InterPro" id="IPR035965">
    <property type="entry name" value="PAS-like_dom_sf"/>
</dbReference>
<dbReference type="PROSITE" id="PS50112">
    <property type="entry name" value="PAS"/>
    <property type="match status" value="1"/>
</dbReference>
<evidence type="ECO:0000256" key="4">
    <source>
        <dbReference type="ARBA" id="ARBA00051114"/>
    </source>
</evidence>
<dbReference type="OrthoDB" id="5963948at2"/>
<dbReference type="Pfam" id="PF13426">
    <property type="entry name" value="PAS_9"/>
    <property type="match status" value="1"/>
</dbReference>
<evidence type="ECO:0000256" key="1">
    <source>
        <dbReference type="ARBA" id="ARBA00001946"/>
    </source>
</evidence>
<dbReference type="PROSITE" id="PS50883">
    <property type="entry name" value="EAL"/>
    <property type="match status" value="1"/>
</dbReference>
<feature type="transmembrane region" description="Helical" evidence="5">
    <location>
        <begin position="39"/>
        <end position="59"/>
    </location>
</feature>
<proteinExistence type="predicted"/>
<dbReference type="Pfam" id="PF00990">
    <property type="entry name" value="GGDEF"/>
    <property type="match status" value="1"/>
</dbReference>
<dbReference type="InterPro" id="IPR052155">
    <property type="entry name" value="Biofilm_reg_signaling"/>
</dbReference>
<dbReference type="SMART" id="SM00052">
    <property type="entry name" value="EAL"/>
    <property type="match status" value="1"/>
</dbReference>
<feature type="domain" description="PAC" evidence="7">
    <location>
        <begin position="154"/>
        <end position="207"/>
    </location>
</feature>
<dbReference type="CDD" id="cd00130">
    <property type="entry name" value="PAS"/>
    <property type="match status" value="2"/>
</dbReference>